<evidence type="ECO:0000313" key="14">
    <source>
        <dbReference type="Proteomes" id="UP000615003"/>
    </source>
</evidence>
<keyword evidence="14" id="KW-1185">Reference proteome</keyword>
<accession>A0A2K4XBB1</accession>
<dbReference type="RefSeq" id="WP_104643088.1">
    <property type="nucleotide sequence ID" value="NZ_AQGW01000023.1"/>
</dbReference>
<proteinExistence type="inferred from homology"/>
<reference evidence="12 13" key="2">
    <citation type="submission" date="2017-11" db="EMBL/GenBank/DDBJ databases">
        <authorList>
            <person name="Han C.G."/>
        </authorList>
    </citation>
    <scope>NUCLEOTIDE SEQUENCE [LARGE SCALE GENOMIC DNA]</scope>
    <source>
        <strain evidence="13">ATCC 43555</strain>
        <strain evidence="12">ATCC43555</strain>
    </source>
</reference>
<dbReference type="AlphaFoldDB" id="A0A2K4XBB1"/>
<dbReference type="EMBL" id="LT965928">
    <property type="protein sequence ID" value="SOU41609.1"/>
    <property type="molecule type" value="Genomic_DNA"/>
</dbReference>
<organism evidence="12 13">
    <name type="scientific">Pseudoalteromonas carrageenovora IAM 12662</name>
    <dbReference type="NCBI Taxonomy" id="1314868"/>
    <lineage>
        <taxon>Bacteria</taxon>
        <taxon>Pseudomonadati</taxon>
        <taxon>Pseudomonadota</taxon>
        <taxon>Gammaproteobacteria</taxon>
        <taxon>Alteromonadales</taxon>
        <taxon>Pseudoalteromonadaceae</taxon>
        <taxon>Pseudoalteromonas</taxon>
    </lineage>
</organism>
<dbReference type="InterPro" id="IPR011324">
    <property type="entry name" value="Cytotoxic_necrot_fac-like_cat"/>
</dbReference>
<comment type="catalytic activity">
    <reaction evidence="9">
        <text>S-methyl-5'-thioadenosine + phosphate = 5-(methylsulfanyl)-alpha-D-ribose 1-phosphate + adenine</text>
        <dbReference type="Rhea" id="RHEA:11852"/>
        <dbReference type="ChEBI" id="CHEBI:16708"/>
        <dbReference type="ChEBI" id="CHEBI:17509"/>
        <dbReference type="ChEBI" id="CHEBI:43474"/>
        <dbReference type="ChEBI" id="CHEBI:58533"/>
        <dbReference type="EC" id="2.4.2.28"/>
    </reaction>
    <physiologicalReaction direction="left-to-right" evidence="9">
        <dbReference type="Rhea" id="RHEA:11853"/>
    </physiologicalReaction>
</comment>
<reference evidence="11 14" key="1">
    <citation type="submission" date="2015-06" db="EMBL/GenBank/DDBJ databases">
        <title>Genome sequence of Pseudoalteromonas carrageenovora.</title>
        <authorList>
            <person name="Xie B.-B."/>
            <person name="Rong J.-C."/>
            <person name="Qin Q.-L."/>
            <person name="Zhang Y.-Z."/>
        </authorList>
    </citation>
    <scope>NUCLEOTIDE SEQUENCE [LARGE SCALE GENOMIC DNA]</scope>
    <source>
        <strain evidence="11 14">IAM 12662</strain>
    </source>
</reference>
<evidence type="ECO:0000256" key="6">
    <source>
        <dbReference type="ARBA" id="ARBA00022833"/>
    </source>
</evidence>
<dbReference type="InterPro" id="IPR038371">
    <property type="entry name" value="Cu_polyphenol_OxRdtase_sf"/>
</dbReference>
<dbReference type="SUPFAM" id="SSF64438">
    <property type="entry name" value="CNF1/YfiH-like putative cysteine hydrolases"/>
    <property type="match status" value="1"/>
</dbReference>
<dbReference type="GeneID" id="93664292"/>
<keyword evidence="4" id="KW-0479">Metal-binding</keyword>
<dbReference type="GO" id="GO:0016787">
    <property type="term" value="F:hydrolase activity"/>
    <property type="evidence" value="ECO:0007669"/>
    <property type="project" value="UniProtKB-KW"/>
</dbReference>
<evidence type="ECO:0000256" key="8">
    <source>
        <dbReference type="ARBA" id="ARBA00048968"/>
    </source>
</evidence>
<dbReference type="CDD" id="cd16833">
    <property type="entry name" value="YfiH"/>
    <property type="match status" value="1"/>
</dbReference>
<dbReference type="InterPro" id="IPR003730">
    <property type="entry name" value="Cu_polyphenol_OxRdtase"/>
</dbReference>
<evidence type="ECO:0000313" key="11">
    <source>
        <dbReference type="EMBL" id="MBE0383736.1"/>
    </source>
</evidence>
<evidence type="ECO:0000256" key="7">
    <source>
        <dbReference type="ARBA" id="ARBA00047989"/>
    </source>
</evidence>
<evidence type="ECO:0000256" key="10">
    <source>
        <dbReference type="RuleBase" id="RU361274"/>
    </source>
</evidence>
<keyword evidence="6" id="KW-0862">Zinc</keyword>
<evidence type="ECO:0000313" key="12">
    <source>
        <dbReference type="EMBL" id="SOU41609.1"/>
    </source>
</evidence>
<evidence type="ECO:0000256" key="2">
    <source>
        <dbReference type="ARBA" id="ARBA00007353"/>
    </source>
</evidence>
<dbReference type="GO" id="GO:0005507">
    <property type="term" value="F:copper ion binding"/>
    <property type="evidence" value="ECO:0007669"/>
    <property type="project" value="TreeGrafter"/>
</dbReference>
<dbReference type="GO" id="GO:0017061">
    <property type="term" value="F:S-methyl-5-thioadenosine phosphorylase activity"/>
    <property type="evidence" value="ECO:0007669"/>
    <property type="project" value="UniProtKB-EC"/>
</dbReference>
<comment type="catalytic activity">
    <reaction evidence="8">
        <text>adenosine + phosphate = alpha-D-ribose 1-phosphate + adenine</text>
        <dbReference type="Rhea" id="RHEA:27642"/>
        <dbReference type="ChEBI" id="CHEBI:16335"/>
        <dbReference type="ChEBI" id="CHEBI:16708"/>
        <dbReference type="ChEBI" id="CHEBI:43474"/>
        <dbReference type="ChEBI" id="CHEBI:57720"/>
        <dbReference type="EC" id="2.4.2.1"/>
    </reaction>
    <physiologicalReaction direction="left-to-right" evidence="8">
        <dbReference type="Rhea" id="RHEA:27643"/>
    </physiologicalReaction>
</comment>
<evidence type="ECO:0000256" key="5">
    <source>
        <dbReference type="ARBA" id="ARBA00022801"/>
    </source>
</evidence>
<gene>
    <name evidence="12" type="primary">yfiH</name>
    <name evidence="12" type="ORF">PCAR9_A30797</name>
    <name evidence="11" type="ORF">PCARR_a2047</name>
</gene>
<comment type="similarity">
    <text evidence="2 10">Belongs to the purine nucleoside phosphorylase YfiH/LACC1 family.</text>
</comment>
<evidence type="ECO:0000256" key="4">
    <source>
        <dbReference type="ARBA" id="ARBA00022723"/>
    </source>
</evidence>
<dbReference type="OrthoDB" id="4279at2"/>
<dbReference type="PANTHER" id="PTHR30616:SF2">
    <property type="entry name" value="PURINE NUCLEOSIDE PHOSPHORYLASE LACC1"/>
    <property type="match status" value="1"/>
</dbReference>
<name>A0A2K4XBB1_PSEVC</name>
<evidence type="ECO:0000256" key="3">
    <source>
        <dbReference type="ARBA" id="ARBA00022679"/>
    </source>
</evidence>
<evidence type="ECO:0000256" key="1">
    <source>
        <dbReference type="ARBA" id="ARBA00000553"/>
    </source>
</evidence>
<dbReference type="Proteomes" id="UP000238288">
    <property type="component" value="Chromosome PCAR9a"/>
</dbReference>
<keyword evidence="3" id="KW-0808">Transferase</keyword>
<keyword evidence="5" id="KW-0378">Hydrolase</keyword>
<comment type="catalytic activity">
    <reaction evidence="1">
        <text>inosine + phosphate = alpha-D-ribose 1-phosphate + hypoxanthine</text>
        <dbReference type="Rhea" id="RHEA:27646"/>
        <dbReference type="ChEBI" id="CHEBI:17368"/>
        <dbReference type="ChEBI" id="CHEBI:17596"/>
        <dbReference type="ChEBI" id="CHEBI:43474"/>
        <dbReference type="ChEBI" id="CHEBI:57720"/>
        <dbReference type="EC" id="2.4.2.1"/>
    </reaction>
    <physiologicalReaction direction="left-to-right" evidence="1">
        <dbReference type="Rhea" id="RHEA:27647"/>
    </physiologicalReaction>
</comment>
<dbReference type="EMBL" id="AQGW01000023">
    <property type="protein sequence ID" value="MBE0383736.1"/>
    <property type="molecule type" value="Genomic_DNA"/>
</dbReference>
<dbReference type="Pfam" id="PF02578">
    <property type="entry name" value="Cu-oxidase_4"/>
    <property type="match status" value="1"/>
</dbReference>
<evidence type="ECO:0000313" key="13">
    <source>
        <dbReference type="Proteomes" id="UP000238288"/>
    </source>
</evidence>
<protein>
    <recommendedName>
        <fullName evidence="10">Purine nucleoside phosphorylase</fullName>
    </recommendedName>
</protein>
<dbReference type="Proteomes" id="UP000615003">
    <property type="component" value="Unassembled WGS sequence"/>
</dbReference>
<comment type="catalytic activity">
    <reaction evidence="7">
        <text>adenosine + H2O + H(+) = inosine + NH4(+)</text>
        <dbReference type="Rhea" id="RHEA:24408"/>
        <dbReference type="ChEBI" id="CHEBI:15377"/>
        <dbReference type="ChEBI" id="CHEBI:15378"/>
        <dbReference type="ChEBI" id="CHEBI:16335"/>
        <dbReference type="ChEBI" id="CHEBI:17596"/>
        <dbReference type="ChEBI" id="CHEBI:28938"/>
        <dbReference type="EC" id="3.5.4.4"/>
    </reaction>
    <physiologicalReaction direction="left-to-right" evidence="7">
        <dbReference type="Rhea" id="RHEA:24409"/>
    </physiologicalReaction>
</comment>
<dbReference type="Gene3D" id="3.60.140.10">
    <property type="entry name" value="CNF1/YfiH-like putative cysteine hydrolases"/>
    <property type="match status" value="1"/>
</dbReference>
<sequence>MYLLSAPWQRLDSVDTLSTTREGGVSKAPFLNMNLGLHVGDNKNHVLQNRALLTKKLPAPAIWVNQTHSADVIVVDERFDFSKLHDGDALFTRLKSQPLAIMTADCLPILLTSENGEEIAAIHGGWRGLERGIIKNTLSYFKTTPIKIHAWLGPAIGPTQFEVGEEVFNLFKAHSALFTHAFELQKNKKYLADIYHIARIQLQQLGVTNISGGEHCTALQEEQFFSYRRDGQTGRMASLIWRK</sequence>
<evidence type="ECO:0000256" key="9">
    <source>
        <dbReference type="ARBA" id="ARBA00049893"/>
    </source>
</evidence>
<dbReference type="PANTHER" id="PTHR30616">
    <property type="entry name" value="UNCHARACTERIZED PROTEIN YFIH"/>
    <property type="match status" value="1"/>
</dbReference>
<dbReference type="NCBIfam" id="TIGR00726">
    <property type="entry name" value="peptidoglycan editing factor PgeF"/>
    <property type="match status" value="1"/>
</dbReference>